<dbReference type="OrthoDB" id="9805770at2"/>
<dbReference type="InterPro" id="IPR004167">
    <property type="entry name" value="PSBD"/>
</dbReference>
<feature type="compositionally biased region" description="Low complexity" evidence="7">
    <location>
        <begin position="86"/>
        <end position="96"/>
    </location>
</feature>
<dbReference type="SUPFAM" id="SSF47005">
    <property type="entry name" value="Peripheral subunit-binding domain of 2-oxo acid dehydrogenase complex"/>
    <property type="match status" value="2"/>
</dbReference>
<dbReference type="PANTHER" id="PTHR43178">
    <property type="entry name" value="DIHYDROLIPOAMIDE ACETYLTRANSFERASE COMPONENT OF PYRUVATE DEHYDROGENASE COMPLEX"/>
    <property type="match status" value="1"/>
</dbReference>
<evidence type="ECO:0000256" key="4">
    <source>
        <dbReference type="ARBA" id="ARBA00022823"/>
    </source>
</evidence>
<dbReference type="FunFam" id="3.30.559.10:FF:000007">
    <property type="entry name" value="Dihydrolipoamide acetyltransferase component of pyruvate dehydrogenase complex"/>
    <property type="match status" value="1"/>
</dbReference>
<dbReference type="EMBL" id="LWAE01000008">
    <property type="protein sequence ID" value="KZL89676.1"/>
    <property type="molecule type" value="Genomic_DNA"/>
</dbReference>
<comment type="similarity">
    <text evidence="2 6">Belongs to the 2-oxoacid dehydrogenase family.</text>
</comment>
<dbReference type="Gene3D" id="3.30.559.10">
    <property type="entry name" value="Chloramphenicol acetyltransferase-like domain"/>
    <property type="match status" value="1"/>
</dbReference>
<keyword evidence="11" id="KW-1185">Reference proteome</keyword>
<dbReference type="STRING" id="1121326.CLMAG_51760"/>
<dbReference type="Pfam" id="PF00364">
    <property type="entry name" value="Biotin_lipoyl"/>
    <property type="match status" value="1"/>
</dbReference>
<feature type="domain" description="Lipoyl-binding" evidence="8">
    <location>
        <begin position="2"/>
        <end position="77"/>
    </location>
</feature>
<organism evidence="10 11">
    <name type="scientific">Clostridium magnum DSM 2767</name>
    <dbReference type="NCBI Taxonomy" id="1121326"/>
    <lineage>
        <taxon>Bacteria</taxon>
        <taxon>Bacillati</taxon>
        <taxon>Bacillota</taxon>
        <taxon>Clostridia</taxon>
        <taxon>Eubacteriales</taxon>
        <taxon>Clostridiaceae</taxon>
        <taxon>Clostridium</taxon>
    </lineage>
</organism>
<dbReference type="InterPro" id="IPR001078">
    <property type="entry name" value="2-oxoacid_DH_actylTfrase"/>
</dbReference>
<dbReference type="PANTHER" id="PTHR43178:SF5">
    <property type="entry name" value="LIPOAMIDE ACYLTRANSFERASE COMPONENT OF BRANCHED-CHAIN ALPHA-KETO ACID DEHYDROGENASE COMPLEX, MITOCHONDRIAL"/>
    <property type="match status" value="1"/>
</dbReference>
<evidence type="ECO:0000256" key="6">
    <source>
        <dbReference type="RuleBase" id="RU003423"/>
    </source>
</evidence>
<evidence type="ECO:0000259" key="8">
    <source>
        <dbReference type="PROSITE" id="PS50968"/>
    </source>
</evidence>
<dbReference type="InterPro" id="IPR000089">
    <property type="entry name" value="Biotin_lipoyl"/>
</dbReference>
<dbReference type="InterPro" id="IPR050743">
    <property type="entry name" value="2-oxoacid_DH_E2_comp"/>
</dbReference>
<dbReference type="EC" id="2.3.1.-" evidence="6"/>
<keyword evidence="10" id="KW-0670">Pyruvate</keyword>
<evidence type="ECO:0000313" key="11">
    <source>
        <dbReference type="Proteomes" id="UP000076603"/>
    </source>
</evidence>
<evidence type="ECO:0000256" key="7">
    <source>
        <dbReference type="SAM" id="MobiDB-lite"/>
    </source>
</evidence>
<feature type="region of interest" description="Disordered" evidence="7">
    <location>
        <begin position="86"/>
        <end position="128"/>
    </location>
</feature>
<dbReference type="PROSITE" id="PS51826">
    <property type="entry name" value="PSBD"/>
    <property type="match status" value="2"/>
</dbReference>
<dbReference type="Gene3D" id="2.40.50.100">
    <property type="match status" value="1"/>
</dbReference>
<dbReference type="GO" id="GO:0005737">
    <property type="term" value="C:cytoplasm"/>
    <property type="evidence" value="ECO:0007669"/>
    <property type="project" value="TreeGrafter"/>
</dbReference>
<dbReference type="PATRIC" id="fig|1121326.3.peg.5233"/>
<proteinExistence type="inferred from homology"/>
<dbReference type="Proteomes" id="UP000076603">
    <property type="component" value="Unassembled WGS sequence"/>
</dbReference>
<evidence type="ECO:0000313" key="10">
    <source>
        <dbReference type="EMBL" id="KZL89676.1"/>
    </source>
</evidence>
<dbReference type="SUPFAM" id="SSF52777">
    <property type="entry name" value="CoA-dependent acyltransferases"/>
    <property type="match status" value="1"/>
</dbReference>
<evidence type="ECO:0000256" key="2">
    <source>
        <dbReference type="ARBA" id="ARBA00007317"/>
    </source>
</evidence>
<sequence length="443" mass="48155">MAKIVVMPKLGLTMTEGTLVTWKKAEGDQVKVGEIFFEVSTDKLTNEVEASDEGIVRKLLVNEGDTVECLKPVAIIGSADEDISSLLNGSSEGSESAEQNDTKAPKKEAEAPKGAVEKQQGKVKASPAAKKLAAENNIDITLVEGTGPQGRITTEDVEKYIEDSKNASKASPMASKVAAELNVDLSTIEKDGRIMKEDVLSLCKGNAPEECKVNASEDKYTEKIVPMTQIRKIISARMHESWITSPTVTYDIKVDMTSLKRFKDALKDVCKVTYTDLIVKIVSKVLLQFPLLNCSINGNELITRNYVNMGVAVAIDGGLVVPVVKYANEKGLKEISTEVKDLAKKAKSNQLKPENMTGGTFTITNLGMFGIEYFSPIINQPEVAILGVNKITETPVVQNGEIVIKPLMNLSLTADHRAVDGSVAAQFLSKVKEYMEKPELLML</sequence>
<gene>
    <name evidence="10" type="primary">pdhC_2</name>
    <name evidence="10" type="ORF">CLMAG_51760</name>
</gene>
<feature type="domain" description="Peripheral subunit-binding (PSBD)" evidence="9">
    <location>
        <begin position="169"/>
        <end position="203"/>
    </location>
</feature>
<dbReference type="Pfam" id="PF02817">
    <property type="entry name" value="E3_binding"/>
    <property type="match status" value="2"/>
</dbReference>
<evidence type="ECO:0000256" key="3">
    <source>
        <dbReference type="ARBA" id="ARBA00022679"/>
    </source>
</evidence>
<accession>A0A161X6E7</accession>
<evidence type="ECO:0000256" key="5">
    <source>
        <dbReference type="ARBA" id="ARBA00023315"/>
    </source>
</evidence>
<dbReference type="GO" id="GO:0031405">
    <property type="term" value="F:lipoic acid binding"/>
    <property type="evidence" value="ECO:0007669"/>
    <property type="project" value="TreeGrafter"/>
</dbReference>
<evidence type="ECO:0000259" key="9">
    <source>
        <dbReference type="PROSITE" id="PS51826"/>
    </source>
</evidence>
<dbReference type="InterPro" id="IPR036625">
    <property type="entry name" value="E3-bd_dom_sf"/>
</dbReference>
<protein>
    <recommendedName>
        <fullName evidence="6">Dihydrolipoamide acetyltransferase component of pyruvate dehydrogenase complex</fullName>
        <ecNumber evidence="6">2.3.1.-</ecNumber>
    </recommendedName>
</protein>
<dbReference type="Pfam" id="PF00198">
    <property type="entry name" value="2-oxoacid_dh"/>
    <property type="match status" value="1"/>
</dbReference>
<dbReference type="RefSeq" id="WP_066628960.1">
    <property type="nucleotide sequence ID" value="NZ_FQXL01000007.1"/>
</dbReference>
<name>A0A161X6E7_9CLOT</name>
<dbReference type="AlphaFoldDB" id="A0A161X6E7"/>
<feature type="domain" description="Peripheral subunit-binding (PSBD)" evidence="9">
    <location>
        <begin position="124"/>
        <end position="161"/>
    </location>
</feature>
<dbReference type="PROSITE" id="PS50968">
    <property type="entry name" value="BIOTINYL_LIPOYL"/>
    <property type="match status" value="1"/>
</dbReference>
<comment type="cofactor">
    <cofactor evidence="1 6">
        <name>(R)-lipoate</name>
        <dbReference type="ChEBI" id="CHEBI:83088"/>
    </cofactor>
</comment>
<dbReference type="Gene3D" id="4.10.320.10">
    <property type="entry name" value="E3-binding domain"/>
    <property type="match status" value="2"/>
</dbReference>
<keyword evidence="3 6" id="KW-0808">Transferase</keyword>
<keyword evidence="4 6" id="KW-0450">Lipoyl</keyword>
<evidence type="ECO:0000256" key="1">
    <source>
        <dbReference type="ARBA" id="ARBA00001938"/>
    </source>
</evidence>
<keyword evidence="5 6" id="KW-0012">Acyltransferase</keyword>
<feature type="compositionally biased region" description="Basic and acidic residues" evidence="7">
    <location>
        <begin position="100"/>
        <end position="120"/>
    </location>
</feature>
<dbReference type="CDD" id="cd06849">
    <property type="entry name" value="lipoyl_domain"/>
    <property type="match status" value="1"/>
</dbReference>
<dbReference type="GO" id="GO:0016407">
    <property type="term" value="F:acetyltransferase activity"/>
    <property type="evidence" value="ECO:0007669"/>
    <property type="project" value="TreeGrafter"/>
</dbReference>
<dbReference type="InterPro" id="IPR023213">
    <property type="entry name" value="CAT-like_dom_sf"/>
</dbReference>
<dbReference type="InterPro" id="IPR011053">
    <property type="entry name" value="Single_hybrid_motif"/>
</dbReference>
<dbReference type="SUPFAM" id="SSF51230">
    <property type="entry name" value="Single hybrid motif"/>
    <property type="match status" value="1"/>
</dbReference>
<comment type="caution">
    <text evidence="10">The sequence shown here is derived from an EMBL/GenBank/DDBJ whole genome shotgun (WGS) entry which is preliminary data.</text>
</comment>
<reference evidence="10 11" key="1">
    <citation type="submission" date="2016-04" db="EMBL/GenBank/DDBJ databases">
        <title>Genome sequence of Clostridium magnum DSM 2767.</title>
        <authorList>
            <person name="Poehlein A."/>
            <person name="Uhlig R."/>
            <person name="Fischer R."/>
            <person name="Bahl H."/>
            <person name="Daniel R."/>
        </authorList>
    </citation>
    <scope>NUCLEOTIDE SEQUENCE [LARGE SCALE GENOMIC DNA]</scope>
    <source>
        <strain evidence="10 11">DSM 2767</strain>
    </source>
</reference>